<evidence type="ECO:0000256" key="1">
    <source>
        <dbReference type="ARBA" id="ARBA00022603"/>
    </source>
</evidence>
<organism evidence="7 8">
    <name type="scientific">Calicophoron daubneyi</name>
    <name type="common">Rumen fluke</name>
    <name type="synonym">Paramphistomum daubneyi</name>
    <dbReference type="NCBI Taxonomy" id="300641"/>
    <lineage>
        <taxon>Eukaryota</taxon>
        <taxon>Metazoa</taxon>
        <taxon>Spiralia</taxon>
        <taxon>Lophotrochozoa</taxon>
        <taxon>Platyhelminthes</taxon>
        <taxon>Trematoda</taxon>
        <taxon>Digenea</taxon>
        <taxon>Plagiorchiida</taxon>
        <taxon>Pronocephalata</taxon>
        <taxon>Paramphistomoidea</taxon>
        <taxon>Paramphistomidae</taxon>
        <taxon>Calicophoron</taxon>
    </lineage>
</organism>
<dbReference type="InterPro" id="IPR050602">
    <property type="entry name" value="Malonyl-ACP_OMT"/>
</dbReference>
<dbReference type="Proteomes" id="UP001497525">
    <property type="component" value="Unassembled WGS sequence"/>
</dbReference>
<accession>A0AAV2TTS9</accession>
<reference evidence="7" key="1">
    <citation type="submission" date="2024-06" db="EMBL/GenBank/DDBJ databases">
        <authorList>
            <person name="Liu X."/>
            <person name="Lenzi L."/>
            <person name="Haldenby T S."/>
            <person name="Uol C."/>
        </authorList>
    </citation>
    <scope>NUCLEOTIDE SEQUENCE</scope>
</reference>
<dbReference type="AlphaFoldDB" id="A0AAV2TTS9"/>
<dbReference type="PANTHER" id="PTHR13090:SF1">
    <property type="entry name" value="ARGININE-HYDROXYLASE NDUFAF5, MITOCHONDRIAL"/>
    <property type="match status" value="1"/>
</dbReference>
<sequence>MSWMALVLELPSISNSFTKHSQHPYMIGKALVCKAFRFSTRLAAYFHSSPPVSQNVMHIFDRNSKISQRNRTARLPDPETYDYIRDEVASRLADRVCDISRKFTSAVDLGCGRGHLAKFLTSDSVGMLYQCDNAAEVLKQAVSSEDLPTYKVLIHEEHLPFRSDSLDLVLSSLSLHWVNNLPGILREVLRCLRNDGCFLGVMSASDTLFELRFSLQMTELERLGGFSPHISPFADNVDMGELMQVCGFNLITLDVENLVVHYPNMFCLMDDLRNMGESNATFNRPLHIHRDILLAASSIYDAKFGEPREDGAPGDRCIPATFRLLYFIGWKPDPSQRKPLPRGSAQYSLKDISKLDKIIEEKMTEESAKPKE</sequence>
<evidence type="ECO:0000313" key="7">
    <source>
        <dbReference type="EMBL" id="CAL5140864.1"/>
    </source>
</evidence>
<dbReference type="Gene3D" id="3.40.50.150">
    <property type="entry name" value="Vaccinia Virus protein VP39"/>
    <property type="match status" value="1"/>
</dbReference>
<dbReference type="InterPro" id="IPR029063">
    <property type="entry name" value="SAM-dependent_MTases_sf"/>
</dbReference>
<dbReference type="PANTHER" id="PTHR13090">
    <property type="entry name" value="ARGININE-HYDROXYLASE NDUFAF5, MITOCHONDRIAL"/>
    <property type="match status" value="1"/>
</dbReference>
<feature type="domain" description="Methyltransferase type 11" evidence="6">
    <location>
        <begin position="107"/>
        <end position="198"/>
    </location>
</feature>
<protein>
    <recommendedName>
        <fullName evidence="3">Arginine-hydroxylase NDUFAF5, mitochondrial</fullName>
    </recommendedName>
    <alternativeName>
        <fullName evidence="4">NADH dehydrogenase [ubiquinone] 1 alpha subcomplex assembly factor 5</fullName>
    </alternativeName>
    <alternativeName>
        <fullName evidence="5">Putative methyltransferase NDUFAF5</fullName>
    </alternativeName>
</protein>
<dbReference type="InterPro" id="IPR013216">
    <property type="entry name" value="Methyltransf_11"/>
</dbReference>
<dbReference type="GO" id="GO:0032259">
    <property type="term" value="P:methylation"/>
    <property type="evidence" value="ECO:0007669"/>
    <property type="project" value="UniProtKB-KW"/>
</dbReference>
<dbReference type="SUPFAM" id="SSF53335">
    <property type="entry name" value="S-adenosyl-L-methionine-dependent methyltransferases"/>
    <property type="match status" value="1"/>
</dbReference>
<evidence type="ECO:0000313" key="8">
    <source>
        <dbReference type="Proteomes" id="UP001497525"/>
    </source>
</evidence>
<dbReference type="GO" id="GO:0005739">
    <property type="term" value="C:mitochondrion"/>
    <property type="evidence" value="ECO:0007669"/>
    <property type="project" value="TreeGrafter"/>
</dbReference>
<dbReference type="EMBL" id="CAXLJL010000800">
    <property type="protein sequence ID" value="CAL5140864.1"/>
    <property type="molecule type" value="Genomic_DNA"/>
</dbReference>
<evidence type="ECO:0000259" key="6">
    <source>
        <dbReference type="Pfam" id="PF08241"/>
    </source>
</evidence>
<name>A0AAV2TTS9_CALDB</name>
<dbReference type="Pfam" id="PF08241">
    <property type="entry name" value="Methyltransf_11"/>
    <property type="match status" value="1"/>
</dbReference>
<evidence type="ECO:0000256" key="3">
    <source>
        <dbReference type="ARBA" id="ARBA00040937"/>
    </source>
</evidence>
<keyword evidence="1" id="KW-0489">Methyltransferase</keyword>
<dbReference type="GO" id="GO:0032981">
    <property type="term" value="P:mitochondrial respiratory chain complex I assembly"/>
    <property type="evidence" value="ECO:0007669"/>
    <property type="project" value="TreeGrafter"/>
</dbReference>
<keyword evidence="2" id="KW-0808">Transferase</keyword>
<proteinExistence type="predicted"/>
<gene>
    <name evidence="7" type="ORF">CDAUBV1_LOCUS16169</name>
</gene>
<evidence type="ECO:0000256" key="5">
    <source>
        <dbReference type="ARBA" id="ARBA00042549"/>
    </source>
</evidence>
<comment type="caution">
    <text evidence="7">The sequence shown here is derived from an EMBL/GenBank/DDBJ whole genome shotgun (WGS) entry which is preliminary data.</text>
</comment>
<evidence type="ECO:0000256" key="2">
    <source>
        <dbReference type="ARBA" id="ARBA00022679"/>
    </source>
</evidence>
<dbReference type="GO" id="GO:0008757">
    <property type="term" value="F:S-adenosylmethionine-dependent methyltransferase activity"/>
    <property type="evidence" value="ECO:0007669"/>
    <property type="project" value="InterPro"/>
</dbReference>
<evidence type="ECO:0000256" key="4">
    <source>
        <dbReference type="ARBA" id="ARBA00041833"/>
    </source>
</evidence>